<evidence type="ECO:0000259" key="5">
    <source>
        <dbReference type="PROSITE" id="PS51898"/>
    </source>
</evidence>
<dbReference type="Pfam" id="PF00589">
    <property type="entry name" value="Phage_integrase"/>
    <property type="match status" value="1"/>
</dbReference>
<dbReference type="GO" id="GO:0015074">
    <property type="term" value="P:DNA integration"/>
    <property type="evidence" value="ECO:0007669"/>
    <property type="project" value="UniProtKB-KW"/>
</dbReference>
<dbReference type="PROSITE" id="PS51900">
    <property type="entry name" value="CB"/>
    <property type="match status" value="1"/>
</dbReference>
<feature type="domain" description="Core-binding (CB)" evidence="6">
    <location>
        <begin position="47"/>
        <end position="125"/>
    </location>
</feature>
<dbReference type="InterPro" id="IPR002104">
    <property type="entry name" value="Integrase_catalytic"/>
</dbReference>
<dbReference type="GO" id="GO:0003677">
    <property type="term" value="F:DNA binding"/>
    <property type="evidence" value="ECO:0007669"/>
    <property type="project" value="UniProtKB-UniRule"/>
</dbReference>
<keyword evidence="3" id="KW-0233">DNA recombination</keyword>
<accession>A0A1T4W4U6</accession>
<dbReference type="SUPFAM" id="SSF56349">
    <property type="entry name" value="DNA breaking-rejoining enzymes"/>
    <property type="match status" value="1"/>
</dbReference>
<keyword evidence="1" id="KW-0229">DNA integration</keyword>
<reference evidence="8" key="1">
    <citation type="submission" date="2017-02" db="EMBL/GenBank/DDBJ databases">
        <authorList>
            <person name="Varghese N."/>
            <person name="Submissions S."/>
        </authorList>
    </citation>
    <scope>NUCLEOTIDE SEQUENCE [LARGE SCALE GENOMIC DNA]</scope>
    <source>
        <strain evidence="8">DSM 22720</strain>
    </source>
</reference>
<gene>
    <name evidence="7" type="ORF">SAMN02745132_04743</name>
</gene>
<dbReference type="EMBL" id="FUXU01000156">
    <property type="protein sequence ID" value="SKA72253.1"/>
    <property type="molecule type" value="Genomic_DNA"/>
</dbReference>
<dbReference type="PROSITE" id="PS51898">
    <property type="entry name" value="TYR_RECOMBINASE"/>
    <property type="match status" value="1"/>
</dbReference>
<evidence type="ECO:0000313" key="7">
    <source>
        <dbReference type="EMBL" id="SKA72253.1"/>
    </source>
</evidence>
<feature type="domain" description="Tyr recombinase" evidence="5">
    <location>
        <begin position="147"/>
        <end position="311"/>
    </location>
</feature>
<evidence type="ECO:0000256" key="1">
    <source>
        <dbReference type="ARBA" id="ARBA00022908"/>
    </source>
</evidence>
<keyword evidence="2 4" id="KW-0238">DNA-binding</keyword>
<dbReference type="InterPro" id="IPR011010">
    <property type="entry name" value="DNA_brk_join_enz"/>
</dbReference>
<dbReference type="InterPro" id="IPR013762">
    <property type="entry name" value="Integrase-like_cat_sf"/>
</dbReference>
<dbReference type="Proteomes" id="UP000190162">
    <property type="component" value="Unassembled WGS sequence"/>
</dbReference>
<dbReference type="PANTHER" id="PTHR30349:SF93">
    <property type="entry name" value="FELS-2 PROPHAGE PROTEIN"/>
    <property type="match status" value="1"/>
</dbReference>
<organism evidence="7 8">
    <name type="scientific">Enterovibrio nigricans DSM 22720</name>
    <dbReference type="NCBI Taxonomy" id="1121868"/>
    <lineage>
        <taxon>Bacteria</taxon>
        <taxon>Pseudomonadati</taxon>
        <taxon>Pseudomonadota</taxon>
        <taxon>Gammaproteobacteria</taxon>
        <taxon>Vibrionales</taxon>
        <taxon>Vibrionaceae</taxon>
        <taxon>Enterovibrio</taxon>
    </lineage>
</organism>
<evidence type="ECO:0000256" key="3">
    <source>
        <dbReference type="ARBA" id="ARBA00023172"/>
    </source>
</evidence>
<dbReference type="Pfam" id="PF24624">
    <property type="entry name" value="Int_N"/>
    <property type="match status" value="1"/>
</dbReference>
<dbReference type="PANTHER" id="PTHR30349">
    <property type="entry name" value="PHAGE INTEGRASE-RELATED"/>
    <property type="match status" value="1"/>
</dbReference>
<evidence type="ECO:0000256" key="2">
    <source>
        <dbReference type="ARBA" id="ARBA00023125"/>
    </source>
</evidence>
<dbReference type="Gene3D" id="1.10.443.10">
    <property type="entry name" value="Intergrase catalytic core"/>
    <property type="match status" value="1"/>
</dbReference>
<evidence type="ECO:0000256" key="4">
    <source>
        <dbReference type="PROSITE-ProRule" id="PRU01248"/>
    </source>
</evidence>
<dbReference type="InterPro" id="IPR050090">
    <property type="entry name" value="Tyrosine_recombinase_XerCD"/>
</dbReference>
<dbReference type="InterPro" id="IPR057084">
    <property type="entry name" value="Int_N"/>
</dbReference>
<protein>
    <submittedName>
        <fullName evidence="7">Site-specific recombinase XerD</fullName>
    </submittedName>
</protein>
<keyword evidence="8" id="KW-1185">Reference proteome</keyword>
<dbReference type="GO" id="GO:0006310">
    <property type="term" value="P:DNA recombination"/>
    <property type="evidence" value="ECO:0007669"/>
    <property type="project" value="UniProtKB-KW"/>
</dbReference>
<dbReference type="InterPro" id="IPR044068">
    <property type="entry name" value="CB"/>
</dbReference>
<sequence length="320" mass="36136">MAIVQTVEGLWVTTLDASHEFNLKMDALAYENKVALQRKIKASFDNRRLSELIDLWHKLHGKALKDGLRRYKLLYRMAERVNNPIATQFTSDVFAHYRQERANEVSVGTLNREHAYMRAVFNELRRLGVINYENPLTHIRQFKEKEHDLRFLSGSEIQQLLANSKKSSNSSLELVIKVCLATGARWGEAENLKASQLKNGQVTFLDTKGGRKKRSVPISESLMTALSGLEKSGDERLFIGCLGAFRKAVAHAGIYLPEGQLTHVLRHSFASHFVMNGGNIIVLKDILGHSTITTTMRYAHLAPDYLNDAVRLNPLENPAN</sequence>
<name>A0A1T4W4U6_9GAMM</name>
<evidence type="ECO:0000259" key="6">
    <source>
        <dbReference type="PROSITE" id="PS51900"/>
    </source>
</evidence>
<dbReference type="AlphaFoldDB" id="A0A1T4W4U6"/>
<evidence type="ECO:0000313" key="8">
    <source>
        <dbReference type="Proteomes" id="UP000190162"/>
    </source>
</evidence>
<proteinExistence type="predicted"/>
<dbReference type="CDD" id="cd00796">
    <property type="entry name" value="INT_Rci_Hp1_C"/>
    <property type="match status" value="1"/>
</dbReference>
<dbReference type="RefSeq" id="WP_078754721.1">
    <property type="nucleotide sequence ID" value="NZ_FUXU01000156.1"/>
</dbReference>